<dbReference type="InterPro" id="IPR036188">
    <property type="entry name" value="FAD/NAD-bd_sf"/>
</dbReference>
<protein>
    <submittedName>
        <fullName evidence="1">Uncharacterized protein</fullName>
    </submittedName>
</protein>
<dbReference type="Proteomes" id="UP000536262">
    <property type="component" value="Unassembled WGS sequence"/>
</dbReference>
<dbReference type="AlphaFoldDB" id="A0A7X0CE61"/>
<proteinExistence type="predicted"/>
<evidence type="ECO:0000313" key="1">
    <source>
        <dbReference type="EMBL" id="MBB6352361.1"/>
    </source>
</evidence>
<accession>A0A7X0CE61</accession>
<dbReference type="Gene3D" id="3.50.50.60">
    <property type="entry name" value="FAD/NAD(P)-binding domain"/>
    <property type="match status" value="1"/>
</dbReference>
<comment type="caution">
    <text evidence="1">The sequence shown here is derived from an EMBL/GenBank/DDBJ whole genome shotgun (WGS) entry which is preliminary data.</text>
</comment>
<reference evidence="1 2" key="1">
    <citation type="submission" date="2020-08" db="EMBL/GenBank/DDBJ databases">
        <title>Genomic Encyclopedia of Type Strains, Phase IV (KMG-IV): sequencing the most valuable type-strain genomes for metagenomic binning, comparative biology and taxonomic classification.</title>
        <authorList>
            <person name="Goeker M."/>
        </authorList>
    </citation>
    <scope>NUCLEOTIDE SEQUENCE [LARGE SCALE GENOMIC DNA]</scope>
    <source>
        <strain evidence="1 2">DSM 7051</strain>
    </source>
</reference>
<evidence type="ECO:0000313" key="2">
    <source>
        <dbReference type="Proteomes" id="UP000536262"/>
    </source>
</evidence>
<sequence length="53" mass="5656">MKSRAVTIGEGAAGASVIFHLANCVWTDVVLTERAAHMVQPSVYDPQGLGLRM</sequence>
<dbReference type="RefSeq" id="WP_156381264.1">
    <property type="nucleotide sequence ID" value="NZ_BAABEG010000001.1"/>
</dbReference>
<name>A0A7X0CE61_9HYPH</name>
<gene>
    <name evidence="1" type="ORF">GGR00_000113</name>
</gene>
<dbReference type="EMBL" id="JACHOU010000001">
    <property type="protein sequence ID" value="MBB6352361.1"/>
    <property type="molecule type" value="Genomic_DNA"/>
</dbReference>
<organism evidence="1 2">
    <name type="scientific">Aminobacter aganoensis</name>
    <dbReference type="NCBI Taxonomy" id="83264"/>
    <lineage>
        <taxon>Bacteria</taxon>
        <taxon>Pseudomonadati</taxon>
        <taxon>Pseudomonadota</taxon>
        <taxon>Alphaproteobacteria</taxon>
        <taxon>Hyphomicrobiales</taxon>
        <taxon>Phyllobacteriaceae</taxon>
        <taxon>Aminobacter</taxon>
    </lineage>
</organism>
<keyword evidence="2" id="KW-1185">Reference proteome</keyword>